<dbReference type="AlphaFoldDB" id="A0A9P6TUK5"/>
<gene>
    <name evidence="1" type="ORF">DFQ27_002372</name>
</gene>
<evidence type="ECO:0000313" key="1">
    <source>
        <dbReference type="EMBL" id="KAG0247235.1"/>
    </source>
</evidence>
<dbReference type="Proteomes" id="UP000807716">
    <property type="component" value="Unassembled WGS sequence"/>
</dbReference>
<accession>A0A9P6TUK5</accession>
<proteinExistence type="predicted"/>
<feature type="non-terminal residue" evidence="1">
    <location>
        <position position="201"/>
    </location>
</feature>
<protein>
    <submittedName>
        <fullName evidence="1">Uncharacterized protein</fullName>
    </submittedName>
</protein>
<comment type="caution">
    <text evidence="1">The sequence shown here is derived from an EMBL/GenBank/DDBJ whole genome shotgun (WGS) entry which is preliminary data.</text>
</comment>
<reference evidence="1" key="1">
    <citation type="journal article" date="2020" name="Fungal Divers.">
        <title>Resolving the Mortierellaceae phylogeny through synthesis of multi-gene phylogenetics and phylogenomics.</title>
        <authorList>
            <person name="Vandepol N."/>
            <person name="Liber J."/>
            <person name="Desiro A."/>
            <person name="Na H."/>
            <person name="Kennedy M."/>
            <person name="Barry K."/>
            <person name="Grigoriev I.V."/>
            <person name="Miller A.N."/>
            <person name="O'Donnell K."/>
            <person name="Stajich J.E."/>
            <person name="Bonito G."/>
        </authorList>
    </citation>
    <scope>NUCLEOTIDE SEQUENCE</scope>
    <source>
        <strain evidence="1">BC1065</strain>
    </source>
</reference>
<sequence>MAGLRTRLPQSPIRHGSIYITEAQLFVHLSKSSAVAGYLYKITGTNIGTVRDRPPGWLLTMLVTPVGLSMLAPAHPHPLSRTTTTATVAELRALATNLVGPVLPNASSSEILMNARLPTERMFPATHVLQPGQPRNVLPSFLLRGAIVTDGRKLYLSAVDLRKRAKQRFITNIVNNTRQHVLAPDNRRLLPNISTAIPLPS</sequence>
<dbReference type="EMBL" id="JAAAJB010001890">
    <property type="protein sequence ID" value="KAG0247235.1"/>
    <property type="molecule type" value="Genomic_DNA"/>
</dbReference>
<keyword evidence="2" id="KW-1185">Reference proteome</keyword>
<evidence type="ECO:0000313" key="2">
    <source>
        <dbReference type="Proteomes" id="UP000807716"/>
    </source>
</evidence>
<dbReference type="OrthoDB" id="2436842at2759"/>
<organism evidence="1 2">
    <name type="scientific">Actinomortierella ambigua</name>
    <dbReference type="NCBI Taxonomy" id="1343610"/>
    <lineage>
        <taxon>Eukaryota</taxon>
        <taxon>Fungi</taxon>
        <taxon>Fungi incertae sedis</taxon>
        <taxon>Mucoromycota</taxon>
        <taxon>Mortierellomycotina</taxon>
        <taxon>Mortierellomycetes</taxon>
        <taxon>Mortierellales</taxon>
        <taxon>Mortierellaceae</taxon>
        <taxon>Actinomortierella</taxon>
    </lineage>
</organism>
<name>A0A9P6TUK5_9FUNG</name>